<organism evidence="1 2">
    <name type="scientific">Leucocoprinus leucothites</name>
    <dbReference type="NCBI Taxonomy" id="201217"/>
    <lineage>
        <taxon>Eukaryota</taxon>
        <taxon>Fungi</taxon>
        <taxon>Dikarya</taxon>
        <taxon>Basidiomycota</taxon>
        <taxon>Agaricomycotina</taxon>
        <taxon>Agaricomycetes</taxon>
        <taxon>Agaricomycetidae</taxon>
        <taxon>Agaricales</taxon>
        <taxon>Agaricineae</taxon>
        <taxon>Agaricaceae</taxon>
        <taxon>Leucocoprinus</taxon>
    </lineage>
</organism>
<protein>
    <submittedName>
        <fullName evidence="1">Uncharacterized protein</fullName>
    </submittedName>
</protein>
<dbReference type="OrthoDB" id="2935230at2759"/>
<dbReference type="EMBL" id="JAACJO010000003">
    <property type="protein sequence ID" value="KAF5360781.1"/>
    <property type="molecule type" value="Genomic_DNA"/>
</dbReference>
<evidence type="ECO:0000313" key="2">
    <source>
        <dbReference type="Proteomes" id="UP000559027"/>
    </source>
</evidence>
<sequence length="294" mass="32796">MNSELYSPPQLAGAWALPNEIVFEVAKLASAHSQSDYRSWLLLSREWYQAVRLVCLRNVPIHLFSSHAADNFHTLLETYPHIASFVHHLWITSSTKAELSIARACTNLVSLACQSPILASIASMPTFEHTSLRELTIMTIWSPWEKVMLAPHADQLCSQITHLRHFEGLPPDFPSNELTSLKHLSFASFIYRDFIAKHVARLGDMETLQTIVATTSWQRTSAAVGPQELAKGLQGIDKRLRVVHCDRGFSELGAWVDRSRLGKCLWTVARPDDIVAVGPPKDGSGVCSPPRAHN</sequence>
<gene>
    <name evidence="1" type="ORF">D9756_004594</name>
</gene>
<comment type="caution">
    <text evidence="1">The sequence shown here is derived from an EMBL/GenBank/DDBJ whole genome shotgun (WGS) entry which is preliminary data.</text>
</comment>
<evidence type="ECO:0000313" key="1">
    <source>
        <dbReference type="EMBL" id="KAF5360781.1"/>
    </source>
</evidence>
<reference evidence="1 2" key="1">
    <citation type="journal article" date="2020" name="ISME J.">
        <title>Uncovering the hidden diversity of litter-decomposition mechanisms in mushroom-forming fungi.</title>
        <authorList>
            <person name="Floudas D."/>
            <person name="Bentzer J."/>
            <person name="Ahren D."/>
            <person name="Johansson T."/>
            <person name="Persson P."/>
            <person name="Tunlid A."/>
        </authorList>
    </citation>
    <scope>NUCLEOTIDE SEQUENCE [LARGE SCALE GENOMIC DNA]</scope>
    <source>
        <strain evidence="1 2">CBS 146.42</strain>
    </source>
</reference>
<dbReference type="Proteomes" id="UP000559027">
    <property type="component" value="Unassembled WGS sequence"/>
</dbReference>
<proteinExistence type="predicted"/>
<dbReference type="AlphaFoldDB" id="A0A8H5G9J2"/>
<name>A0A8H5G9J2_9AGAR</name>
<accession>A0A8H5G9J2</accession>
<keyword evidence="2" id="KW-1185">Reference proteome</keyword>